<dbReference type="AlphaFoldDB" id="A0A931HFL6"/>
<dbReference type="InterPro" id="IPR037523">
    <property type="entry name" value="VOC_core"/>
</dbReference>
<reference evidence="3" key="1">
    <citation type="submission" date="2020-11" db="EMBL/GenBank/DDBJ databases">
        <title>Novosphingobium aureum sp. nov., a marine bacterium isolated from sediment of a salt flat.</title>
        <authorList>
            <person name="Yoo Y."/>
            <person name="Kim J.-J."/>
        </authorList>
    </citation>
    <scope>NUCLEOTIDE SEQUENCE</scope>
    <source>
        <strain evidence="3">YJ-S2-02</strain>
    </source>
</reference>
<evidence type="ECO:0000313" key="4">
    <source>
        <dbReference type="Proteomes" id="UP000617634"/>
    </source>
</evidence>
<accession>A0A931HFL6</accession>
<dbReference type="EMBL" id="JADZGI010000003">
    <property type="protein sequence ID" value="MBH0114508.1"/>
    <property type="molecule type" value="Genomic_DNA"/>
</dbReference>
<dbReference type="PROSITE" id="PS51819">
    <property type="entry name" value="VOC"/>
    <property type="match status" value="1"/>
</dbReference>
<dbReference type="Gene3D" id="3.10.180.10">
    <property type="entry name" value="2,3-Dihydroxybiphenyl 1,2-Dioxygenase, domain 1"/>
    <property type="match status" value="1"/>
</dbReference>
<dbReference type="PANTHER" id="PTHR43048">
    <property type="entry name" value="METHYLMALONYL-COA EPIMERASE"/>
    <property type="match status" value="1"/>
</dbReference>
<dbReference type="InterPro" id="IPR051785">
    <property type="entry name" value="MMCE/EMCE_epimerase"/>
</dbReference>
<protein>
    <submittedName>
        <fullName evidence="3">VOC family protein</fullName>
    </submittedName>
</protein>
<feature type="domain" description="VOC" evidence="2">
    <location>
        <begin position="10"/>
        <end position="158"/>
    </location>
</feature>
<evidence type="ECO:0000259" key="2">
    <source>
        <dbReference type="PROSITE" id="PS51819"/>
    </source>
</evidence>
<comment type="caution">
    <text evidence="3">The sequence shown here is derived from an EMBL/GenBank/DDBJ whole genome shotgun (WGS) entry which is preliminary data.</text>
</comment>
<sequence>MTSPLPGVIGVHHIGVSVPDLGKARRFYIDILGGVEEVAPLEWADNPFIDAVVGLEGSAARQFFCRLGNCQIEVFEYAAPKQAPQDPSRGVNEYGYTHFAIQVEDVAAVHERIVAAGLPVHTPPALEAISTDADGVKHGYTGTYCRDFFGNVFEILEIHQQDEIRPI</sequence>
<dbReference type="RefSeq" id="WP_197165967.1">
    <property type="nucleotide sequence ID" value="NZ_JADZGI010000003.1"/>
</dbReference>
<dbReference type="PANTHER" id="PTHR43048:SF6">
    <property type="entry name" value="BLR8189 PROTEIN"/>
    <property type="match status" value="1"/>
</dbReference>
<keyword evidence="1" id="KW-0479">Metal-binding</keyword>
<dbReference type="Proteomes" id="UP000617634">
    <property type="component" value="Unassembled WGS sequence"/>
</dbReference>
<gene>
    <name evidence="3" type="ORF">I5E68_16295</name>
</gene>
<dbReference type="GO" id="GO:0046872">
    <property type="term" value="F:metal ion binding"/>
    <property type="evidence" value="ECO:0007669"/>
    <property type="project" value="UniProtKB-KW"/>
</dbReference>
<name>A0A931HFL6_9SPHN</name>
<evidence type="ECO:0000256" key="1">
    <source>
        <dbReference type="ARBA" id="ARBA00022723"/>
    </source>
</evidence>
<dbReference type="InterPro" id="IPR004360">
    <property type="entry name" value="Glyas_Fos-R_dOase_dom"/>
</dbReference>
<dbReference type="SUPFAM" id="SSF54593">
    <property type="entry name" value="Glyoxalase/Bleomycin resistance protein/Dihydroxybiphenyl dioxygenase"/>
    <property type="match status" value="1"/>
</dbReference>
<organism evidence="3 4">
    <name type="scientific">Novosphingobium aureum</name>
    <dbReference type="NCBI Taxonomy" id="2792964"/>
    <lineage>
        <taxon>Bacteria</taxon>
        <taxon>Pseudomonadati</taxon>
        <taxon>Pseudomonadota</taxon>
        <taxon>Alphaproteobacteria</taxon>
        <taxon>Sphingomonadales</taxon>
        <taxon>Sphingomonadaceae</taxon>
        <taxon>Novosphingobium</taxon>
    </lineage>
</organism>
<dbReference type="GO" id="GO:0004493">
    <property type="term" value="F:methylmalonyl-CoA epimerase activity"/>
    <property type="evidence" value="ECO:0007669"/>
    <property type="project" value="TreeGrafter"/>
</dbReference>
<keyword evidence="4" id="KW-1185">Reference proteome</keyword>
<evidence type="ECO:0000313" key="3">
    <source>
        <dbReference type="EMBL" id="MBH0114508.1"/>
    </source>
</evidence>
<dbReference type="InterPro" id="IPR029068">
    <property type="entry name" value="Glyas_Bleomycin-R_OHBP_Dase"/>
</dbReference>
<dbReference type="GO" id="GO:0046491">
    <property type="term" value="P:L-methylmalonyl-CoA metabolic process"/>
    <property type="evidence" value="ECO:0007669"/>
    <property type="project" value="TreeGrafter"/>
</dbReference>
<proteinExistence type="predicted"/>
<dbReference type="Pfam" id="PF00903">
    <property type="entry name" value="Glyoxalase"/>
    <property type="match status" value="1"/>
</dbReference>